<evidence type="ECO:0000313" key="3">
    <source>
        <dbReference type="Proteomes" id="UP001610334"/>
    </source>
</evidence>
<proteinExistence type="predicted"/>
<feature type="region of interest" description="Disordered" evidence="1">
    <location>
        <begin position="754"/>
        <end position="785"/>
    </location>
</feature>
<organism evidence="2 3">
    <name type="scientific">Aspergillus granulosus</name>
    <dbReference type="NCBI Taxonomy" id="176169"/>
    <lineage>
        <taxon>Eukaryota</taxon>
        <taxon>Fungi</taxon>
        <taxon>Dikarya</taxon>
        <taxon>Ascomycota</taxon>
        <taxon>Pezizomycotina</taxon>
        <taxon>Eurotiomycetes</taxon>
        <taxon>Eurotiomycetidae</taxon>
        <taxon>Eurotiales</taxon>
        <taxon>Aspergillaceae</taxon>
        <taxon>Aspergillus</taxon>
        <taxon>Aspergillus subgen. Nidulantes</taxon>
    </lineage>
</organism>
<reference evidence="2 3" key="1">
    <citation type="submission" date="2024-07" db="EMBL/GenBank/DDBJ databases">
        <title>Section-level genome sequencing and comparative genomics of Aspergillus sections Usti and Cavernicolus.</title>
        <authorList>
            <consortium name="Lawrence Berkeley National Laboratory"/>
            <person name="Nybo J.L."/>
            <person name="Vesth T.C."/>
            <person name="Theobald S."/>
            <person name="Frisvad J.C."/>
            <person name="Larsen T.O."/>
            <person name="Kjaerboelling I."/>
            <person name="Rothschild-Mancinelli K."/>
            <person name="Lyhne E.K."/>
            <person name="Kogle M.E."/>
            <person name="Barry K."/>
            <person name="Clum A."/>
            <person name="Na H."/>
            <person name="Ledsgaard L."/>
            <person name="Lin J."/>
            <person name="Lipzen A."/>
            <person name="Kuo A."/>
            <person name="Riley R."/>
            <person name="Mondo S."/>
            <person name="Labutti K."/>
            <person name="Haridas S."/>
            <person name="Pangalinan J."/>
            <person name="Salamov A.A."/>
            <person name="Simmons B.A."/>
            <person name="Magnuson J.K."/>
            <person name="Chen J."/>
            <person name="Drula E."/>
            <person name="Henrissat B."/>
            <person name="Wiebenga A."/>
            <person name="Lubbers R.J."/>
            <person name="Gomes A.C."/>
            <person name="Makela M.R."/>
            <person name="Stajich J."/>
            <person name="Grigoriev I.V."/>
            <person name="Mortensen U.H."/>
            <person name="De Vries R.P."/>
            <person name="Baker S.E."/>
            <person name="Andersen M.R."/>
        </authorList>
    </citation>
    <scope>NUCLEOTIDE SEQUENCE [LARGE SCALE GENOMIC DNA]</scope>
    <source>
        <strain evidence="2 3">CBS 588.65</strain>
    </source>
</reference>
<accession>A0ABR4HH50</accession>
<evidence type="ECO:0000256" key="1">
    <source>
        <dbReference type="SAM" id="MobiDB-lite"/>
    </source>
</evidence>
<sequence length="843" mass="95357">MPDPASLPTELFDQIITEALQDPSYDEYTRAFDFHDGIDLCQLPNLLRINRHWHNILIPRLYSKYSYNGARHTYTSLWEFLRAVATNRELAEMVKSLNIGNCGFYPDVLRLDREATEDNVDFSYDEVSLMRWVIQAGLRGSPNTEGLESSILDPKALRDRDCRPLVVLLLLCLPNLSTIYIHLPQSNTLLHSILLEVLSSQERGSPVPCLQRLTELHVLGEVAVRAPVTNRVSQEESPVVRFDDIWPCIYFSNLRTLALYDLDTAGIGSLLGQHRDKTSRIQKLRVVISGKSTCTTSDARTLVTLPDSLTHFSFCWNFGGRLGDDRDDGRLSVLGLWNAIQKHRDTLEHLDVHNDNPYRRENPNRGHFGSLQSFTRLKRLDTQTDLLLDALHKDPAPLCLKDTLPQNLDALILRLGLATKTIPNFDATELQAAVGERSRPLKLLALGHNGHQVGRYYRQIQQLDNQGNSDELDQPGPEPYPGLWPTCKKVGTQLHVSIACNRTRPTGYCHFGRGGACGWLWRKTWMLRDEGIHRSRLMLVQVPPTGDEIQARAKKQKEKNTRARPLPARIIPFADHTGNNNAFIVFKNSLSTANSRLPPLFPFVVYFTHPSTKQTPEATDLVGLYDAIRYPLINPDLHFRLDVYFLPGASEEDCKEHYLAARASRPNYVTLIEEFKAAEAALKSTNTVSNTSSHPHPSQRLPGMAHTHPGLEPSKALLLRCREPNWREGAQRIFCLMFDNMTIEEMIEAEAKEKKAARAAAGDDADEDDGSEDEDEEDIWEDPVDTTVSLRVTEESPMAREDGEDTGQVLGHWLEMYTAQAIQEQYDLRSIHSRAVGMGWASW</sequence>
<gene>
    <name evidence="2" type="ORF">BJX63DRAFT_442393</name>
</gene>
<evidence type="ECO:0000313" key="2">
    <source>
        <dbReference type="EMBL" id="KAL2814807.1"/>
    </source>
</evidence>
<dbReference type="EMBL" id="JBFXLT010000031">
    <property type="protein sequence ID" value="KAL2814807.1"/>
    <property type="molecule type" value="Genomic_DNA"/>
</dbReference>
<evidence type="ECO:0008006" key="4">
    <source>
        <dbReference type="Google" id="ProtNLM"/>
    </source>
</evidence>
<protein>
    <recommendedName>
        <fullName evidence="4">F-box domain-containing protein</fullName>
    </recommendedName>
</protein>
<comment type="caution">
    <text evidence="2">The sequence shown here is derived from an EMBL/GenBank/DDBJ whole genome shotgun (WGS) entry which is preliminary data.</text>
</comment>
<dbReference type="Proteomes" id="UP001610334">
    <property type="component" value="Unassembled WGS sequence"/>
</dbReference>
<feature type="compositionally biased region" description="Acidic residues" evidence="1">
    <location>
        <begin position="763"/>
        <end position="784"/>
    </location>
</feature>
<keyword evidence="3" id="KW-1185">Reference proteome</keyword>
<name>A0ABR4HH50_9EURO</name>